<organism evidence="2 3">
    <name type="scientific">Cellvibrio mixtus</name>
    <dbReference type="NCBI Taxonomy" id="39650"/>
    <lineage>
        <taxon>Bacteria</taxon>
        <taxon>Pseudomonadati</taxon>
        <taxon>Pseudomonadota</taxon>
        <taxon>Gammaproteobacteria</taxon>
        <taxon>Cellvibrionales</taxon>
        <taxon>Cellvibrionaceae</taxon>
        <taxon>Cellvibrio</taxon>
    </lineage>
</organism>
<dbReference type="GO" id="GO:0006310">
    <property type="term" value="P:DNA recombination"/>
    <property type="evidence" value="ECO:0007669"/>
    <property type="project" value="UniProtKB-KW"/>
</dbReference>
<reference evidence="3" key="1">
    <citation type="submission" date="2017-05" db="EMBL/GenBank/DDBJ databases">
        <authorList>
            <person name="Barney B.M."/>
        </authorList>
    </citation>
    <scope>NUCLEOTIDE SEQUENCE [LARGE SCALE GENOMIC DNA]</scope>
    <source>
        <strain evidence="3">PSBB022</strain>
    </source>
</reference>
<dbReference type="EMBL" id="NHNI01000002">
    <property type="protein sequence ID" value="OZY84526.1"/>
    <property type="molecule type" value="Genomic_DNA"/>
</dbReference>
<keyword evidence="3" id="KW-1185">Reference proteome</keyword>
<comment type="caution">
    <text evidence="2">The sequence shown here is derived from an EMBL/GenBank/DDBJ whole genome shotgun (WGS) entry which is preliminary data.</text>
</comment>
<keyword evidence="1" id="KW-0233">DNA recombination</keyword>
<protein>
    <submittedName>
        <fullName evidence="2">Uncharacterized protein</fullName>
    </submittedName>
</protein>
<evidence type="ECO:0000313" key="3">
    <source>
        <dbReference type="Proteomes" id="UP000216101"/>
    </source>
</evidence>
<dbReference type="GO" id="GO:0003677">
    <property type="term" value="F:DNA binding"/>
    <property type="evidence" value="ECO:0007669"/>
    <property type="project" value="InterPro"/>
</dbReference>
<name>A0A266Q4H0_9GAMM</name>
<dbReference type="AlphaFoldDB" id="A0A266Q4H0"/>
<dbReference type="InterPro" id="IPR011010">
    <property type="entry name" value="DNA_brk_join_enz"/>
</dbReference>
<gene>
    <name evidence="2" type="ORF">CBP51_15130</name>
</gene>
<dbReference type="Proteomes" id="UP000216101">
    <property type="component" value="Unassembled WGS sequence"/>
</dbReference>
<accession>A0A266Q4H0</accession>
<dbReference type="InterPro" id="IPR013762">
    <property type="entry name" value="Integrase-like_cat_sf"/>
</dbReference>
<sequence>MPAQRRVGTTKEHYCQLTPDRLGKLFAEVRDSTKLFAGISESATPPTFHEIRALASDRYRAMGYSTREVQQVMAHTDERVTKGYQAGHGIEFTTIEISLGEEVIAGKF</sequence>
<dbReference type="GO" id="GO:0015074">
    <property type="term" value="P:DNA integration"/>
    <property type="evidence" value="ECO:0007669"/>
    <property type="project" value="InterPro"/>
</dbReference>
<evidence type="ECO:0000256" key="1">
    <source>
        <dbReference type="ARBA" id="ARBA00023172"/>
    </source>
</evidence>
<proteinExistence type="predicted"/>
<evidence type="ECO:0000313" key="2">
    <source>
        <dbReference type="EMBL" id="OZY84526.1"/>
    </source>
</evidence>
<dbReference type="Gene3D" id="1.10.443.10">
    <property type="entry name" value="Intergrase catalytic core"/>
    <property type="match status" value="1"/>
</dbReference>
<dbReference type="SUPFAM" id="SSF56349">
    <property type="entry name" value="DNA breaking-rejoining enzymes"/>
    <property type="match status" value="1"/>
</dbReference>